<dbReference type="PROSITE" id="PS50004">
    <property type="entry name" value="C2"/>
    <property type="match status" value="2"/>
</dbReference>
<feature type="domain" description="C2" evidence="2">
    <location>
        <begin position="148"/>
        <end position="281"/>
    </location>
</feature>
<feature type="compositionally biased region" description="Acidic residues" evidence="1">
    <location>
        <begin position="40"/>
        <end position="49"/>
    </location>
</feature>
<dbReference type="Pfam" id="PF00168">
    <property type="entry name" value="C2"/>
    <property type="match status" value="2"/>
</dbReference>
<comment type="caution">
    <text evidence="3">The sequence shown here is derived from an EMBL/GenBank/DDBJ whole genome shotgun (WGS) entry which is preliminary data.</text>
</comment>
<feature type="domain" description="C2" evidence="2">
    <location>
        <begin position="307"/>
        <end position="432"/>
    </location>
</feature>
<dbReference type="InterPro" id="IPR000008">
    <property type="entry name" value="C2_dom"/>
</dbReference>
<dbReference type="InterPro" id="IPR056288">
    <property type="entry name" value="CEP76_C"/>
</dbReference>
<evidence type="ECO:0000313" key="4">
    <source>
        <dbReference type="Proteomes" id="UP001149090"/>
    </source>
</evidence>
<protein>
    <submittedName>
        <fullName evidence="3">Centrosomal protein of 76 kDa</fullName>
    </submittedName>
</protein>
<gene>
    <name evidence="3" type="ORF">M0811_00666</name>
</gene>
<dbReference type="CDD" id="cd00030">
    <property type="entry name" value="C2"/>
    <property type="match status" value="1"/>
</dbReference>
<feature type="region of interest" description="Disordered" evidence="1">
    <location>
        <begin position="1"/>
        <end position="67"/>
    </location>
</feature>
<feature type="region of interest" description="Disordered" evidence="1">
    <location>
        <begin position="884"/>
        <end position="916"/>
    </location>
</feature>
<dbReference type="OrthoDB" id="67700at2759"/>
<dbReference type="Pfam" id="PF24656">
    <property type="entry name" value="CEPT76_peptidase"/>
    <property type="match status" value="1"/>
</dbReference>
<keyword evidence="4" id="KW-1185">Reference proteome</keyword>
<feature type="compositionally biased region" description="Basic and acidic residues" evidence="1">
    <location>
        <begin position="19"/>
        <end position="39"/>
    </location>
</feature>
<dbReference type="EMBL" id="JAPDFW010000070">
    <property type="protein sequence ID" value="KAJ5074038.1"/>
    <property type="molecule type" value="Genomic_DNA"/>
</dbReference>
<dbReference type="AlphaFoldDB" id="A0A9Q0RBZ9"/>
<dbReference type="InterPro" id="IPR056290">
    <property type="entry name" value="CEPT76/DRC7_peptidase-like_dom"/>
</dbReference>
<evidence type="ECO:0000313" key="3">
    <source>
        <dbReference type="EMBL" id="KAJ5074038.1"/>
    </source>
</evidence>
<proteinExistence type="predicted"/>
<dbReference type="Proteomes" id="UP001149090">
    <property type="component" value="Unassembled WGS sequence"/>
</dbReference>
<dbReference type="Pfam" id="PF24652">
    <property type="entry name" value="CEP76_C"/>
    <property type="match status" value="1"/>
</dbReference>
<dbReference type="PANTHER" id="PTHR46436:SF2">
    <property type="entry name" value="CHROMOSOME UNDETERMINED SCAFFOLD_119, WHOLE GENOME SHOTGUN SEQUENCE"/>
    <property type="match status" value="1"/>
</dbReference>
<name>A0A9Q0RBZ9_ANAIG</name>
<accession>A0A9Q0RBZ9</accession>
<evidence type="ECO:0000259" key="2">
    <source>
        <dbReference type="PROSITE" id="PS50004"/>
    </source>
</evidence>
<dbReference type="SMART" id="SM00239">
    <property type="entry name" value="C2"/>
    <property type="match status" value="2"/>
</dbReference>
<dbReference type="Gene3D" id="3.10.620.30">
    <property type="match status" value="1"/>
</dbReference>
<dbReference type="InterPro" id="IPR052299">
    <property type="entry name" value="CEP76"/>
</dbReference>
<reference evidence="3" key="1">
    <citation type="submission" date="2022-10" db="EMBL/GenBank/DDBJ databases">
        <title>Novel sulphate-reducing endosymbionts in the free-living metamonad Anaeramoeba.</title>
        <authorList>
            <person name="Jerlstrom-Hultqvist J."/>
            <person name="Cepicka I."/>
            <person name="Gallot-Lavallee L."/>
            <person name="Salas-Leiva D."/>
            <person name="Curtis B.A."/>
            <person name="Zahonova K."/>
            <person name="Pipaliya S."/>
            <person name="Dacks J."/>
            <person name="Roger A.J."/>
        </authorList>
    </citation>
    <scope>NUCLEOTIDE SEQUENCE</scope>
    <source>
        <strain evidence="3">BMAN</strain>
    </source>
</reference>
<sequence length="916" mass="105491">MIKDNEDSDLLIEDDNENENEKEKKSDKENEKENEKESGSDFELEDSGDISDVNQKPIDNQPKRVGFKDNEEIDVPTVVDMSDVEEAFKWIIKNIHLVEKQCGKTNVWGETKINLEKLANSNIIQTVEIRKLTKQANESTSLISGEKDKNPIVKFTCYFQELILYNLHFHHWKGGNLIAANDDGTSDPIIEFSVSSSVSGFKKKERKFSHSCRSDKIIRTLTPSWEEVGWITFVGTRSELQHAILECVVYDWDPKKSPEKIGESHIELTNIFDFGVVRSPLKLKTILPTNQEQWKDAGFVEGIVELKESSFHQQYGYIPDLYPGKNYLAVEIIRASNLTAMDDGISSDPYVVAEWEGCKLSTFVIEKTLEPKFNEILFFPLNVATISEEDIAKKGNITISVFDQDQAGDDILGMTSINLSDIVKGVAQDHTYEDQTVRSRTYSGTKYLLFNGQETTQGLEMRAWFHPDLPDNFKFENVFEVTPNTPISEAFVKRENVWLRSLPKLHVQTGAYLIKGADENNNDHFIPTYMTKVNVPEDLRSINEILRTIKAFPFENDETTFQGRQDVWCTQNFFLGIRKGSAEEHAMLLVNILLGLGMDAYFCYGITRSNEKHSWALVREDNGTVILFETAYAKQYRLTNAWNGKNVFEEDNKKELELEVEEIKPSNDAKIIPYTGLAIVANDKNLWGNAQKTLDPATIRYNFENSKEWIPFVTDDFDEDIAPFYHPKSLGPKLSAQRLLSIRNLIKDELIHSYQIYRSAEHMNTYIESELGEVIDKGLHFYEKLLTKKIESTDKDFLYWKGELSNLTPVGFSFSGSPLSFSYIDSIRIRKYIMEKIDFHKERDERARFAFGCHVEPYYHGMCMVWVMIVKLLPLPIEKLQIEDEMEETEEDKKRIEKNKKGKKKDDEINNSNNMV</sequence>
<dbReference type="Gene3D" id="2.60.40.150">
    <property type="entry name" value="C2 domain"/>
    <property type="match status" value="2"/>
</dbReference>
<feature type="compositionally biased region" description="Acidic residues" evidence="1">
    <location>
        <begin position="1"/>
        <end position="18"/>
    </location>
</feature>
<evidence type="ECO:0000256" key="1">
    <source>
        <dbReference type="SAM" id="MobiDB-lite"/>
    </source>
</evidence>
<organism evidence="3 4">
    <name type="scientific">Anaeramoeba ignava</name>
    <name type="common">Anaerobic marine amoeba</name>
    <dbReference type="NCBI Taxonomy" id="1746090"/>
    <lineage>
        <taxon>Eukaryota</taxon>
        <taxon>Metamonada</taxon>
        <taxon>Anaeramoebidae</taxon>
        <taxon>Anaeramoeba</taxon>
    </lineage>
</organism>
<dbReference type="PANTHER" id="PTHR46436">
    <property type="entry name" value="CENTROSOMAL PROTEIN OF 76 KDA"/>
    <property type="match status" value="1"/>
</dbReference>
<dbReference type="SUPFAM" id="SSF49562">
    <property type="entry name" value="C2 domain (Calcium/lipid-binding domain, CaLB)"/>
    <property type="match status" value="2"/>
</dbReference>
<dbReference type="InterPro" id="IPR035892">
    <property type="entry name" value="C2_domain_sf"/>
</dbReference>